<dbReference type="SUPFAM" id="SSF48403">
    <property type="entry name" value="Ankyrin repeat"/>
    <property type="match status" value="1"/>
</dbReference>
<dbReference type="PANTHER" id="PTHR10039">
    <property type="entry name" value="AMELOGENIN"/>
    <property type="match status" value="1"/>
</dbReference>
<dbReference type="Gene3D" id="1.25.40.20">
    <property type="entry name" value="Ankyrin repeat-containing domain"/>
    <property type="match status" value="1"/>
</dbReference>
<dbReference type="InterPro" id="IPR002110">
    <property type="entry name" value="Ankyrin_rpt"/>
</dbReference>
<organism evidence="5 6">
    <name type="scientific">Phialocephala subalpina</name>
    <dbReference type="NCBI Taxonomy" id="576137"/>
    <lineage>
        <taxon>Eukaryota</taxon>
        <taxon>Fungi</taxon>
        <taxon>Dikarya</taxon>
        <taxon>Ascomycota</taxon>
        <taxon>Pezizomycotina</taxon>
        <taxon>Leotiomycetes</taxon>
        <taxon>Helotiales</taxon>
        <taxon>Mollisiaceae</taxon>
        <taxon>Phialocephala</taxon>
        <taxon>Phialocephala fortinii species complex</taxon>
    </lineage>
</organism>
<dbReference type="PROSITE" id="PS50088">
    <property type="entry name" value="ANK_REPEAT"/>
    <property type="match status" value="5"/>
</dbReference>
<proteinExistence type="predicted"/>
<evidence type="ECO:0000313" key="5">
    <source>
        <dbReference type="EMBL" id="CZR65489.1"/>
    </source>
</evidence>
<keyword evidence="2" id="KW-0040">ANK repeat</keyword>
<reference evidence="5 6" key="1">
    <citation type="submission" date="2016-03" db="EMBL/GenBank/DDBJ databases">
        <authorList>
            <person name="Ploux O."/>
        </authorList>
    </citation>
    <scope>NUCLEOTIDE SEQUENCE [LARGE SCALE GENOMIC DNA]</scope>
    <source>
        <strain evidence="5 6">UAMH 11012</strain>
    </source>
</reference>
<dbReference type="SMART" id="SM00248">
    <property type="entry name" value="ANK"/>
    <property type="match status" value="6"/>
</dbReference>
<feature type="repeat" description="ANK" evidence="2">
    <location>
        <begin position="952"/>
        <end position="984"/>
    </location>
</feature>
<feature type="repeat" description="ANK" evidence="2">
    <location>
        <begin position="1018"/>
        <end position="1050"/>
    </location>
</feature>
<name>A0A1L7XKB5_9HELO</name>
<dbReference type="STRING" id="576137.A0A1L7XKB5"/>
<keyword evidence="6" id="KW-1185">Reference proteome</keyword>
<dbReference type="AlphaFoldDB" id="A0A1L7XKB5"/>
<evidence type="ECO:0000256" key="3">
    <source>
        <dbReference type="SAM" id="MobiDB-lite"/>
    </source>
</evidence>
<evidence type="ECO:0000259" key="4">
    <source>
        <dbReference type="PROSITE" id="PS50837"/>
    </source>
</evidence>
<dbReference type="SUPFAM" id="SSF52540">
    <property type="entry name" value="P-loop containing nucleoside triphosphate hydrolases"/>
    <property type="match status" value="1"/>
</dbReference>
<dbReference type="InterPro" id="IPR027417">
    <property type="entry name" value="P-loop_NTPase"/>
</dbReference>
<dbReference type="InterPro" id="IPR007111">
    <property type="entry name" value="NACHT_NTPase"/>
</dbReference>
<gene>
    <name evidence="5" type="ORF">PAC_15389</name>
</gene>
<dbReference type="PROSITE" id="PS50837">
    <property type="entry name" value="NACHT"/>
    <property type="match status" value="1"/>
</dbReference>
<dbReference type="Pfam" id="PF17100">
    <property type="entry name" value="NACHT_N"/>
    <property type="match status" value="1"/>
</dbReference>
<keyword evidence="1" id="KW-0677">Repeat</keyword>
<dbReference type="EMBL" id="FJOG01000031">
    <property type="protein sequence ID" value="CZR65489.1"/>
    <property type="molecule type" value="Genomic_DNA"/>
</dbReference>
<feature type="domain" description="NACHT" evidence="4">
    <location>
        <begin position="448"/>
        <end position="595"/>
    </location>
</feature>
<dbReference type="Proteomes" id="UP000184330">
    <property type="component" value="Unassembled WGS sequence"/>
</dbReference>
<sequence>MSGGRSDQGSSKSKFPDDLTTAIATGQLVGDTASKPKTSWLKSKTTKVAKVFPSSKFSKSATTSPSTLAASSDNIRASQDKAGSKFPLQGGPSQPSAGEPIVEESVKKLISRPIVELWDEAYDELSKKDKSLVADYEAQLSESLVGAVALAGQASAIAFSGLGKIQRCQQMKVLLDQKIKEIDEGKWKLKFKDHELVVKDLVEPVVGVIDWAKDFVGTALEPSPYGSIAWAGVCVLLPLVLNPSKQEAARVKGLDDIATIISQCIMREALYHRRYESTDHGELKREFETSHIRYRDALRALYVKILSFQATSVCCLSISTFSRVTADMVKWTDWDNMLAEIKQQENALKSIEDQWRDMKYDEECKLHNDRHEQRMRGLSAIEDEVSRVRSVIMQAQNNNEREKLLKWLSSVDPSKNYNSARESYALSTGDWLVEKSSDFKNWEKAPNSLLWLHGQAGAGKSFLSSSIIHHLKKLYDSDPCTALAYFYFSFSEIEKQSTENMLRSLIVQLCGGRPDTPKPLLDLHLYRDKNLQPGLENLEEILQASTQDFRNVYLVIDALDECPRPNGERDKLLKYLKKIHNWSLTNLHVLYTSRPEPDIEAELAPLFSGPATSIIDLQERREEVNRDIGTYIDQKIASSEFRDWPFETKNDAKAALTDKADGMFQYIALQLKALQKAKSLDAVHQALKDLPAGLDETYERALSNIDPRQQAQAIRSLKWLAFSMRPLTLSELAEASIIDPKSSPPFDKARRYFSPMNVRDFLPSQVTVVYSEDSDSSTSWNEENDSIKTGEVGQKRYAIRLAHFSVKEYLVSDRMRANQYSIKEITANISIAETCLLYLLQFDKPDSLNSRTLEELPLVRYAAKYWTQHARWAGEDAIAFHLLIMEFFLSKRDACVNWVRLFNPEEPWNELNTTKGLKSVASPLYYASLTGLIESVRMLLEKGADVNAQSGRYGNALQAASIGGHDQIVQRLLEKGADVNAQGGSYGNALQAASVRGPDQIVQRLLEKGADVNAQGGRYSNALQAVSIRGHDQIFQRLLEKGADVNAQGGPYGNALQAASARGNDQIVQRLLEKGADVNAQGGRYGNALQAASVEGHDQIVQRLLEKGADMADAMAMRYRRPQLEATTRSSSD</sequence>
<feature type="compositionally biased region" description="Low complexity" evidence="3">
    <location>
        <begin position="58"/>
        <end position="72"/>
    </location>
</feature>
<dbReference type="PROSITE" id="PS50297">
    <property type="entry name" value="ANK_REP_REGION"/>
    <property type="match status" value="3"/>
</dbReference>
<protein>
    <recommendedName>
        <fullName evidence="4">NACHT domain-containing protein</fullName>
    </recommendedName>
</protein>
<dbReference type="InterPro" id="IPR031359">
    <property type="entry name" value="NACHT_N"/>
</dbReference>
<feature type="repeat" description="ANK" evidence="2">
    <location>
        <begin position="1054"/>
        <end position="1083"/>
    </location>
</feature>
<dbReference type="Pfam" id="PF12796">
    <property type="entry name" value="Ank_2"/>
    <property type="match status" value="2"/>
</dbReference>
<dbReference type="OrthoDB" id="4772757at2759"/>
<evidence type="ECO:0000256" key="1">
    <source>
        <dbReference type="ARBA" id="ARBA00022737"/>
    </source>
</evidence>
<evidence type="ECO:0000256" key="2">
    <source>
        <dbReference type="PROSITE-ProRule" id="PRU00023"/>
    </source>
</evidence>
<accession>A0A1L7XKB5</accession>
<dbReference type="Gene3D" id="3.40.50.300">
    <property type="entry name" value="P-loop containing nucleotide triphosphate hydrolases"/>
    <property type="match status" value="1"/>
</dbReference>
<feature type="repeat" description="ANK" evidence="2">
    <location>
        <begin position="919"/>
        <end position="951"/>
    </location>
</feature>
<dbReference type="Pfam" id="PF24883">
    <property type="entry name" value="NPHP3_N"/>
    <property type="match status" value="1"/>
</dbReference>
<evidence type="ECO:0000313" key="6">
    <source>
        <dbReference type="Proteomes" id="UP000184330"/>
    </source>
</evidence>
<dbReference type="InterPro" id="IPR056884">
    <property type="entry name" value="NPHP3-like_N"/>
</dbReference>
<dbReference type="PANTHER" id="PTHR10039:SF16">
    <property type="entry name" value="GPI INOSITOL-DEACYLASE"/>
    <property type="match status" value="1"/>
</dbReference>
<feature type="repeat" description="ANK" evidence="2">
    <location>
        <begin position="985"/>
        <end position="1017"/>
    </location>
</feature>
<dbReference type="InterPro" id="IPR036770">
    <property type="entry name" value="Ankyrin_rpt-contain_sf"/>
</dbReference>
<feature type="region of interest" description="Disordered" evidence="3">
    <location>
        <begin position="25"/>
        <end position="99"/>
    </location>
</feature>